<dbReference type="Proteomes" id="UP000189670">
    <property type="component" value="Unassembled WGS sequence"/>
</dbReference>
<evidence type="ECO:0000313" key="1">
    <source>
        <dbReference type="EMBL" id="ETR64803.1"/>
    </source>
</evidence>
<sequence length="180" mass="20730">WLDNIHLDQNVCSINYPIVESFEYLNERLMKRVWSVSTGDPSVEYEISLSSNYSLHNNQSLLLKTYLPSMDETVRWGEIIGSFCDVIDLTEYSYFRLSYKTTSSFKNFSGKEISVGIVDCGSESDELWMKSGWHENKSYWSSITIPLIGISSEDDPWLKDLNGFVVPVWAERQNGILDLD</sequence>
<reference evidence="2" key="1">
    <citation type="submission" date="2012-11" db="EMBL/GenBank/DDBJ databases">
        <authorList>
            <person name="Lucero-Rivera Y.E."/>
            <person name="Tovar-Ramirez D."/>
        </authorList>
    </citation>
    <scope>NUCLEOTIDE SEQUENCE [LARGE SCALE GENOMIC DNA]</scope>
    <source>
        <strain evidence="2">Araruama</strain>
    </source>
</reference>
<feature type="non-terminal residue" evidence="1">
    <location>
        <position position="180"/>
    </location>
</feature>
<feature type="non-terminal residue" evidence="1">
    <location>
        <position position="1"/>
    </location>
</feature>
<comment type="caution">
    <text evidence="1">The sequence shown here is derived from an EMBL/GenBank/DDBJ whole genome shotgun (WGS) entry which is preliminary data.</text>
</comment>
<protein>
    <submittedName>
        <fullName evidence="1">Uncharacterized protein</fullName>
    </submittedName>
</protein>
<dbReference type="AlphaFoldDB" id="A0A1V1NQG3"/>
<proteinExistence type="predicted"/>
<organism evidence="1 2">
    <name type="scientific">Candidatus Magnetoglobus multicellularis str. Araruama</name>
    <dbReference type="NCBI Taxonomy" id="890399"/>
    <lineage>
        <taxon>Bacteria</taxon>
        <taxon>Pseudomonadati</taxon>
        <taxon>Thermodesulfobacteriota</taxon>
        <taxon>Desulfobacteria</taxon>
        <taxon>Desulfobacterales</taxon>
        <taxon>Desulfobacteraceae</taxon>
        <taxon>Candidatus Magnetoglobus</taxon>
    </lineage>
</organism>
<name>A0A1V1NQG3_9BACT</name>
<evidence type="ECO:0000313" key="2">
    <source>
        <dbReference type="Proteomes" id="UP000189670"/>
    </source>
</evidence>
<gene>
    <name evidence="1" type="ORF">OMM_15323</name>
</gene>
<accession>A0A1V1NQG3</accession>
<dbReference type="EMBL" id="ATBP01003625">
    <property type="protein sequence ID" value="ETR64803.1"/>
    <property type="molecule type" value="Genomic_DNA"/>
</dbReference>